<dbReference type="InterPro" id="IPR036397">
    <property type="entry name" value="RNaseH_sf"/>
</dbReference>
<dbReference type="EMBL" id="CAXAMM010008413">
    <property type="protein sequence ID" value="CAK9017254.1"/>
    <property type="molecule type" value="Genomic_DNA"/>
</dbReference>
<proteinExistence type="predicted"/>
<feature type="region of interest" description="Disordered" evidence="1">
    <location>
        <begin position="121"/>
        <end position="153"/>
    </location>
</feature>
<dbReference type="SUPFAM" id="SSF53098">
    <property type="entry name" value="Ribonuclease H-like"/>
    <property type="match status" value="1"/>
</dbReference>
<dbReference type="Gene3D" id="3.30.420.10">
    <property type="entry name" value="Ribonuclease H-like superfamily/Ribonuclease H"/>
    <property type="match status" value="1"/>
</dbReference>
<evidence type="ECO:0000313" key="3">
    <source>
        <dbReference type="EMBL" id="CAK9017254.1"/>
    </source>
</evidence>
<comment type="caution">
    <text evidence="3">The sequence shown here is derived from an EMBL/GenBank/DDBJ whole genome shotgun (WGS) entry which is preliminary data.</text>
</comment>
<feature type="domain" description="Integrase catalytic" evidence="2">
    <location>
        <begin position="221"/>
        <end position="309"/>
    </location>
</feature>
<dbReference type="PROSITE" id="PS50994">
    <property type="entry name" value="INTEGRASE"/>
    <property type="match status" value="1"/>
</dbReference>
<evidence type="ECO:0000256" key="1">
    <source>
        <dbReference type="SAM" id="MobiDB-lite"/>
    </source>
</evidence>
<feature type="compositionally biased region" description="Basic and acidic residues" evidence="1">
    <location>
        <begin position="136"/>
        <end position="150"/>
    </location>
</feature>
<feature type="non-terminal residue" evidence="3">
    <location>
        <position position="467"/>
    </location>
</feature>
<gene>
    <name evidence="3" type="ORF">SCF082_LOCUS13556</name>
</gene>
<evidence type="ECO:0000313" key="4">
    <source>
        <dbReference type="Proteomes" id="UP001642464"/>
    </source>
</evidence>
<dbReference type="Proteomes" id="UP001642464">
    <property type="component" value="Unassembled WGS sequence"/>
</dbReference>
<name>A0ABP0JSG6_9DINO</name>
<feature type="compositionally biased region" description="Acidic residues" evidence="1">
    <location>
        <begin position="123"/>
        <end position="132"/>
    </location>
</feature>
<organism evidence="3 4">
    <name type="scientific">Durusdinium trenchii</name>
    <dbReference type="NCBI Taxonomy" id="1381693"/>
    <lineage>
        <taxon>Eukaryota</taxon>
        <taxon>Sar</taxon>
        <taxon>Alveolata</taxon>
        <taxon>Dinophyceae</taxon>
        <taxon>Suessiales</taxon>
        <taxon>Symbiodiniaceae</taxon>
        <taxon>Durusdinium</taxon>
    </lineage>
</organism>
<dbReference type="InterPro" id="IPR012337">
    <property type="entry name" value="RNaseH-like_sf"/>
</dbReference>
<reference evidence="3 4" key="1">
    <citation type="submission" date="2024-02" db="EMBL/GenBank/DDBJ databases">
        <authorList>
            <person name="Chen Y."/>
            <person name="Shah S."/>
            <person name="Dougan E. K."/>
            <person name="Thang M."/>
            <person name="Chan C."/>
        </authorList>
    </citation>
    <scope>NUCLEOTIDE SEQUENCE [LARGE SCALE GENOMIC DNA]</scope>
</reference>
<sequence>MEEKEKFLFEQPKDAKSWQEEAMKEVAALERVLKIECDICMFGLRVGRRLNKKPTGLMTNCEEIAEEMNKKCDHTHFHEPLEGSGKTRKAQPYTPQSCQSILKGFKKYLRRQTKDKAQFLGENLDDEEEDALDQQRLPDEVEEEPRKDETISSYEPTVQEKQVVLKLRKGVGHPQMPELIRLMRAARVRGEIVQWAAKHFKCEACAANPRPKTVRPVSMPRTYQPCKVISMDLIFIPEVGDGREFPALSIVDWGSNYQMVEKVSDKQPETMWSTLWSTWVRVFGLPEVLVVDVGKEFSQRLMSLAGANGQRMMDCTITDDLIDASLMEAATVDDLERQLELRRVAQKAFVEHNAKATIQKVRNTQSRVAQEFVPGDYIYVYRVPRQRKRRVGGTDFIDRATAKPYWVGPGTTITVDGANLWISMFGELWKTAKEQCRVATNVEKQGIEIILEDCRELIEEYRKNANR</sequence>
<dbReference type="InterPro" id="IPR001584">
    <property type="entry name" value="Integrase_cat-core"/>
</dbReference>
<keyword evidence="4" id="KW-1185">Reference proteome</keyword>
<protein>
    <submittedName>
        <fullName evidence="3">Copia protein</fullName>
    </submittedName>
</protein>
<evidence type="ECO:0000259" key="2">
    <source>
        <dbReference type="PROSITE" id="PS50994"/>
    </source>
</evidence>
<accession>A0ABP0JSG6</accession>